<dbReference type="STRING" id="1077348.A0A2G8SSC4"/>
<protein>
    <submittedName>
        <fullName evidence="2">Uncharacterized protein</fullName>
    </submittedName>
</protein>
<dbReference type="AlphaFoldDB" id="A0A2G8SSC4"/>
<feature type="compositionally biased region" description="Low complexity" evidence="1">
    <location>
        <begin position="212"/>
        <end position="231"/>
    </location>
</feature>
<evidence type="ECO:0000313" key="3">
    <source>
        <dbReference type="Proteomes" id="UP000230002"/>
    </source>
</evidence>
<proteinExistence type="predicted"/>
<feature type="compositionally biased region" description="Polar residues" evidence="1">
    <location>
        <begin position="790"/>
        <end position="799"/>
    </location>
</feature>
<feature type="region of interest" description="Disordered" evidence="1">
    <location>
        <begin position="1"/>
        <end position="262"/>
    </location>
</feature>
<feature type="compositionally biased region" description="Acidic residues" evidence="1">
    <location>
        <begin position="185"/>
        <end position="194"/>
    </location>
</feature>
<feature type="compositionally biased region" description="Polar residues" evidence="1">
    <location>
        <begin position="17"/>
        <end position="28"/>
    </location>
</feature>
<evidence type="ECO:0000313" key="2">
    <source>
        <dbReference type="EMBL" id="PIL36642.1"/>
    </source>
</evidence>
<feature type="compositionally biased region" description="Polar residues" evidence="1">
    <location>
        <begin position="170"/>
        <end position="182"/>
    </location>
</feature>
<dbReference type="OrthoDB" id="2530523at2759"/>
<organism evidence="2 3">
    <name type="scientific">Ganoderma sinense ZZ0214-1</name>
    <dbReference type="NCBI Taxonomy" id="1077348"/>
    <lineage>
        <taxon>Eukaryota</taxon>
        <taxon>Fungi</taxon>
        <taxon>Dikarya</taxon>
        <taxon>Basidiomycota</taxon>
        <taxon>Agaricomycotina</taxon>
        <taxon>Agaricomycetes</taxon>
        <taxon>Polyporales</taxon>
        <taxon>Polyporaceae</taxon>
        <taxon>Ganoderma</taxon>
    </lineage>
</organism>
<feature type="compositionally biased region" description="Low complexity" evidence="1">
    <location>
        <begin position="291"/>
        <end position="301"/>
    </location>
</feature>
<gene>
    <name evidence="2" type="ORF">GSI_00331</name>
</gene>
<feature type="compositionally biased region" description="Polar residues" evidence="1">
    <location>
        <begin position="280"/>
        <end position="290"/>
    </location>
</feature>
<reference evidence="2 3" key="1">
    <citation type="journal article" date="2015" name="Sci. Rep.">
        <title>Chromosome-level genome map provides insights into diverse defense mechanisms in the medicinal fungus Ganoderma sinense.</title>
        <authorList>
            <person name="Zhu Y."/>
            <person name="Xu J."/>
            <person name="Sun C."/>
            <person name="Zhou S."/>
            <person name="Xu H."/>
            <person name="Nelson D.R."/>
            <person name="Qian J."/>
            <person name="Song J."/>
            <person name="Luo H."/>
            <person name="Xiang L."/>
            <person name="Li Y."/>
            <person name="Xu Z."/>
            <person name="Ji A."/>
            <person name="Wang L."/>
            <person name="Lu S."/>
            <person name="Hayward A."/>
            <person name="Sun W."/>
            <person name="Li X."/>
            <person name="Schwartz D.C."/>
            <person name="Wang Y."/>
            <person name="Chen S."/>
        </authorList>
    </citation>
    <scope>NUCLEOTIDE SEQUENCE [LARGE SCALE GENOMIC DNA]</scope>
    <source>
        <strain evidence="2 3">ZZ0214-1</strain>
    </source>
</reference>
<accession>A0A2G8SSC4</accession>
<comment type="caution">
    <text evidence="2">The sequence shown here is derived from an EMBL/GenBank/DDBJ whole genome shotgun (WGS) entry which is preliminary data.</text>
</comment>
<feature type="region of interest" description="Disordered" evidence="1">
    <location>
        <begin position="599"/>
        <end position="675"/>
    </location>
</feature>
<dbReference type="EMBL" id="AYKW01000001">
    <property type="protein sequence ID" value="PIL36642.1"/>
    <property type="molecule type" value="Genomic_DNA"/>
</dbReference>
<name>A0A2G8SSC4_9APHY</name>
<feature type="compositionally biased region" description="Gly residues" evidence="1">
    <location>
        <begin position="619"/>
        <end position="631"/>
    </location>
</feature>
<dbReference type="Proteomes" id="UP000230002">
    <property type="component" value="Unassembled WGS sequence"/>
</dbReference>
<feature type="region of interest" description="Disordered" evidence="1">
    <location>
        <begin position="906"/>
        <end position="932"/>
    </location>
</feature>
<feature type="compositionally biased region" description="Low complexity" evidence="1">
    <location>
        <begin position="66"/>
        <end position="82"/>
    </location>
</feature>
<sequence>MIHLDHNHSPSIPGPTKPQNLILSNSPRADQHRVVSWSTPARDARPFYQDPQEHSLTDPSKPPPSFSDNSSSDPSASSSTHSVLPGNLPTADSENPSHPEPSASSPNDSRSPPADTSSSLSPPPDAATPNNAMDPPDDPPGQPPKTDGAGDADKPTDQQQTADEVDRASRQSTPLSELSSAPETAPDDEADNGDAADNGDTVKAKSGGEVQSSPSGAVTVSSSSLAVSTSTKGGFHGSRPQNPTLSPNNPLGDDSMVASGDQNITSLDGTMAFNMALGHQSGQSSLPDATSSSQTSISSKAPSLDPKVISILELNSLLLRVSMEYQARGVPITEPRFQEYSSRLQSNLTWLAAAADDNHKLSQNMVALPKMQCPPPVEFPEMERIRQIYRELPTIFAKEIAHRQAHGVNGNAKRERTEEPNLDSIHKRRDTGETKATTPFVTPGAGPSTPHPPSQPMQIPNPIANISAGPVARIGSPAMPPPPVPPGAMTNEAQIANIRARQQQQMRAAAMQQQAESRQMSPPSGMGMGVGGMPNVAGPSSMSQLSQQQMATLQAMGPQAVQHFQALQTPGHPFVQYLTQHIPGFPQLPLQEKLQKMQMAQQMLHARQQQRNAQSQGAGSMGGFPQGGMQGGITSQHTGDGSPSRMSPVSQQSPMQPSFPQAPTGDPRSMMTPQQQQVLANMNPQQRQLLLMQQQMMRGGQAGGGSGMNPQMMNQQQVMQERMRLEQQRIAQAQAQAQAGSPSSINVMGSPMVEGPQFPALRSNPGMPGIARSARTPSDSNPSPVAGQRMSMSGQSAEEQQQRAMMLQAQQQQQQQQQQQRAQQMQAGFSGGSMGNPAYTAAQMQQMVQGMGGVARMGSPPGSAQSPAAGGQMYGGGGGMQGFLGGGGGGQFIASSPSASQHEGMVPARQTSATPGPHQQMGANAAGDQSGLNELDFFNWGQ</sequence>
<feature type="region of interest" description="Disordered" evidence="1">
    <location>
        <begin position="279"/>
        <end position="301"/>
    </location>
</feature>
<feature type="compositionally biased region" description="Polar residues" evidence="1">
    <location>
        <begin position="239"/>
        <end position="249"/>
    </location>
</feature>
<feature type="compositionally biased region" description="Polar residues" evidence="1">
    <location>
        <begin position="90"/>
        <end position="120"/>
    </location>
</feature>
<feature type="compositionally biased region" description="Low complexity" evidence="1">
    <location>
        <begin position="642"/>
        <end position="663"/>
    </location>
</feature>
<feature type="region of interest" description="Disordered" evidence="1">
    <location>
        <begin position="406"/>
        <end position="455"/>
    </location>
</feature>
<keyword evidence="3" id="KW-1185">Reference proteome</keyword>
<feature type="region of interest" description="Disordered" evidence="1">
    <location>
        <begin position="765"/>
        <end position="805"/>
    </location>
</feature>
<evidence type="ECO:0000256" key="1">
    <source>
        <dbReference type="SAM" id="MobiDB-lite"/>
    </source>
</evidence>